<evidence type="ECO:0000313" key="1">
    <source>
        <dbReference type="EMBL" id="KRP32440.1"/>
    </source>
</evidence>
<dbReference type="PANTHER" id="PTHR31480">
    <property type="entry name" value="BIFUNCTIONAL LYCOPENE CYCLASE/PHYTOENE SYNTHASE"/>
    <property type="match status" value="1"/>
</dbReference>
<organism evidence="1 2">
    <name type="scientific">Verrucomicrobia subdivision 6 bacterium BACL9 MAG-120820-bin42</name>
    <dbReference type="NCBI Taxonomy" id="1655634"/>
    <lineage>
        <taxon>Bacteria</taxon>
        <taxon>Pseudomonadati</taxon>
        <taxon>Verrucomicrobiota</taxon>
        <taxon>Verrucomicrobiia</taxon>
        <taxon>Verrucomicrobiales</taxon>
        <taxon>Verrucomicrobia subdivision 6</taxon>
    </lineage>
</organism>
<dbReference type="SUPFAM" id="SSF48576">
    <property type="entry name" value="Terpenoid synthases"/>
    <property type="match status" value="1"/>
</dbReference>
<reference evidence="1 2" key="1">
    <citation type="submission" date="2015-10" db="EMBL/GenBank/DDBJ databases">
        <title>Metagenome-Assembled Genomes uncover a global brackish microbiome.</title>
        <authorList>
            <person name="Hugerth L.W."/>
            <person name="Larsson J."/>
            <person name="Alneberg J."/>
            <person name="Lindh M.V."/>
            <person name="Legrand C."/>
            <person name="Pinhassi J."/>
            <person name="Andersson A.F."/>
        </authorList>
    </citation>
    <scope>NUCLEOTIDE SEQUENCE [LARGE SCALE GENOMIC DNA]</scope>
    <source>
        <strain evidence="1">BACL9 MAG-120820-bin42</strain>
    </source>
</reference>
<evidence type="ECO:0008006" key="3">
    <source>
        <dbReference type="Google" id="ProtNLM"/>
    </source>
</evidence>
<proteinExistence type="predicted"/>
<dbReference type="Gene3D" id="1.10.600.10">
    <property type="entry name" value="Farnesyl Diphosphate Synthase"/>
    <property type="match status" value="1"/>
</dbReference>
<dbReference type="EMBL" id="LIDM01000111">
    <property type="protein sequence ID" value="KRP32440.1"/>
    <property type="molecule type" value="Genomic_DNA"/>
</dbReference>
<dbReference type="InterPro" id="IPR044843">
    <property type="entry name" value="Trans_IPPS_bact-type"/>
</dbReference>
<dbReference type="GO" id="GO:0016114">
    <property type="term" value="P:terpenoid biosynthetic process"/>
    <property type="evidence" value="ECO:0007669"/>
    <property type="project" value="UniProtKB-ARBA"/>
</dbReference>
<sequence length="329" mass="37713">MRKDSSTCPLAPHFNFCKIAEMPTSISTLDSPVPAGNHSYEACSKLAREHYENFPVGRLVPKKLRPHVHAVYAFARVADDLADEGYADPRLRAADTSAPTEAERLAVFRNYRQAWQKAIDGQEYDPSYAWIFQPLQKTKAELDLPDSLFLDLLSAFEQDIVQRRYEDFPAVLDYCRRSANPIGRLLLLIHGERSTELAQLSDSICTGLQLANFWQDVSVDLGKDRIYIPQIDLRRLGLTEADLFAGTASPNFRNCLRYQMERTWKLFREGEPLSQRLPRPLSWEIRLTWLGGTEILRKIEKLNYDTLSQRPTLSKFDFLQLGLKAFLGQ</sequence>
<dbReference type="Proteomes" id="UP000051557">
    <property type="component" value="Unassembled WGS sequence"/>
</dbReference>
<dbReference type="InterPro" id="IPR017827">
    <property type="entry name" value="HSQ_synthase_HpnC"/>
</dbReference>
<dbReference type="InterPro" id="IPR002060">
    <property type="entry name" value="Squ/phyt_synthse"/>
</dbReference>
<dbReference type="Pfam" id="PF00494">
    <property type="entry name" value="SQS_PSY"/>
    <property type="match status" value="1"/>
</dbReference>
<comment type="caution">
    <text evidence="1">The sequence shown here is derived from an EMBL/GenBank/DDBJ whole genome shotgun (WGS) entry which is preliminary data.</text>
</comment>
<dbReference type="GO" id="GO:0051996">
    <property type="term" value="F:squalene synthase [NAD(P)H] activity"/>
    <property type="evidence" value="ECO:0007669"/>
    <property type="project" value="InterPro"/>
</dbReference>
<dbReference type="SFLD" id="SFLDG01018">
    <property type="entry name" value="Squalene/Phytoene_Synthase_Lik"/>
    <property type="match status" value="1"/>
</dbReference>
<dbReference type="CDD" id="cd00683">
    <property type="entry name" value="Trans_IPPS_HH"/>
    <property type="match status" value="1"/>
</dbReference>
<evidence type="ECO:0000313" key="2">
    <source>
        <dbReference type="Proteomes" id="UP000051557"/>
    </source>
</evidence>
<dbReference type="SFLD" id="SFLDG01212">
    <property type="entry name" value="Phytoene_synthase_like"/>
    <property type="match status" value="1"/>
</dbReference>
<dbReference type="InterPro" id="IPR008949">
    <property type="entry name" value="Isoprenoid_synthase_dom_sf"/>
</dbReference>
<dbReference type="GO" id="GO:0004311">
    <property type="term" value="F:geranylgeranyl diphosphate synthase activity"/>
    <property type="evidence" value="ECO:0007669"/>
    <property type="project" value="InterPro"/>
</dbReference>
<dbReference type="SFLD" id="SFLDS00005">
    <property type="entry name" value="Isoprenoid_Synthase_Type_I"/>
    <property type="match status" value="1"/>
</dbReference>
<protein>
    <recommendedName>
        <fullName evidence="3">Squalene synthase HpnC</fullName>
    </recommendedName>
</protein>
<name>A0A0R2X8M5_9BACT</name>
<dbReference type="AlphaFoldDB" id="A0A0R2X8M5"/>
<accession>A0A0R2X8M5</accession>
<gene>
    <name evidence="1" type="ORF">ABS32_03710</name>
</gene>
<dbReference type="NCBIfam" id="TIGR03464">
    <property type="entry name" value="HpnC"/>
    <property type="match status" value="1"/>
</dbReference>
<dbReference type="InterPro" id="IPR033904">
    <property type="entry name" value="Trans_IPPS_HH"/>
</dbReference>